<dbReference type="Pfam" id="PF00211">
    <property type="entry name" value="Guanylate_cyc"/>
    <property type="match status" value="1"/>
</dbReference>
<dbReference type="Gene3D" id="3.30.70.1230">
    <property type="entry name" value="Nucleotide cyclase"/>
    <property type="match status" value="1"/>
</dbReference>
<dbReference type="PANTHER" id="PTHR43081:SF1">
    <property type="entry name" value="ADENYLATE CYCLASE, TERMINAL-DIFFERENTIATION SPECIFIC"/>
    <property type="match status" value="1"/>
</dbReference>
<dbReference type="CDD" id="cd06225">
    <property type="entry name" value="HAMP"/>
    <property type="match status" value="1"/>
</dbReference>
<dbReference type="SUPFAM" id="SSF48452">
    <property type="entry name" value="TPR-like"/>
    <property type="match status" value="1"/>
</dbReference>
<dbReference type="SMART" id="SM00044">
    <property type="entry name" value="CYCc"/>
    <property type="match status" value="1"/>
</dbReference>
<evidence type="ECO:0000313" key="5">
    <source>
        <dbReference type="EMBL" id="UOF00583.1"/>
    </source>
</evidence>
<feature type="domain" description="Guanylate cyclase" evidence="3">
    <location>
        <begin position="535"/>
        <end position="667"/>
    </location>
</feature>
<feature type="transmembrane region" description="Helical" evidence="1">
    <location>
        <begin position="354"/>
        <end position="374"/>
    </location>
</feature>
<dbReference type="Pfam" id="PF00672">
    <property type="entry name" value="HAMP"/>
    <property type="match status" value="1"/>
</dbReference>
<keyword evidence="1" id="KW-1133">Transmembrane helix</keyword>
<feature type="transmembrane region" description="Helical" evidence="1">
    <location>
        <begin position="425"/>
        <end position="447"/>
    </location>
</feature>
<feature type="transmembrane region" description="Helical" evidence="1">
    <location>
        <begin position="386"/>
        <end position="405"/>
    </location>
</feature>
<evidence type="ECO:0000313" key="6">
    <source>
        <dbReference type="Proteomes" id="UP000830116"/>
    </source>
</evidence>
<protein>
    <submittedName>
        <fullName evidence="5">HAMP domain-containing protein</fullName>
    </submittedName>
</protein>
<gene>
    <name evidence="5" type="ORF">MNR06_12830</name>
</gene>
<dbReference type="InterPro" id="IPR003660">
    <property type="entry name" value="HAMP_dom"/>
</dbReference>
<dbReference type="Gene3D" id="6.10.340.10">
    <property type="match status" value="1"/>
</dbReference>
<dbReference type="PROSITE" id="PS50885">
    <property type="entry name" value="HAMP"/>
    <property type="match status" value="1"/>
</dbReference>
<feature type="signal peptide" evidence="2">
    <location>
        <begin position="1"/>
        <end position="25"/>
    </location>
</feature>
<organism evidence="5 6">
    <name type="scientific">Bdellovibrio reynosensis</name>
    <dbReference type="NCBI Taxonomy" id="2835041"/>
    <lineage>
        <taxon>Bacteria</taxon>
        <taxon>Pseudomonadati</taxon>
        <taxon>Bdellovibrionota</taxon>
        <taxon>Bdellovibrionia</taxon>
        <taxon>Bdellovibrionales</taxon>
        <taxon>Pseudobdellovibrionaceae</taxon>
        <taxon>Bdellovibrio</taxon>
    </lineage>
</organism>
<dbReference type="SUPFAM" id="SSF55073">
    <property type="entry name" value="Nucleotide cyclase"/>
    <property type="match status" value="1"/>
</dbReference>
<dbReference type="SUPFAM" id="SSF158472">
    <property type="entry name" value="HAMP domain-like"/>
    <property type="match status" value="1"/>
</dbReference>
<reference evidence="5" key="1">
    <citation type="submission" date="2022-03" db="EMBL/GenBank/DDBJ databases">
        <title>Genome Identification and Characterization of new species Bdellovibrio reynosense LBG001 sp. nov. from a Mexico soil sample.</title>
        <authorList>
            <person name="Camilli A."/>
            <person name="Ajao Y."/>
            <person name="Guo X."/>
        </authorList>
    </citation>
    <scope>NUCLEOTIDE SEQUENCE</scope>
    <source>
        <strain evidence="5">LBG001</strain>
    </source>
</reference>
<dbReference type="InterPro" id="IPR001054">
    <property type="entry name" value="A/G_cyclase"/>
</dbReference>
<dbReference type="EMBL" id="CP093442">
    <property type="protein sequence ID" value="UOF00583.1"/>
    <property type="molecule type" value="Genomic_DNA"/>
</dbReference>
<proteinExistence type="predicted"/>
<feature type="domain" description="HAMP" evidence="4">
    <location>
        <begin position="448"/>
        <end position="500"/>
    </location>
</feature>
<feature type="transmembrane region" description="Helical" evidence="1">
    <location>
        <begin position="324"/>
        <end position="342"/>
    </location>
</feature>
<feature type="chain" id="PRO_5047311701" evidence="2">
    <location>
        <begin position="26"/>
        <end position="722"/>
    </location>
</feature>
<dbReference type="InterPro" id="IPR029787">
    <property type="entry name" value="Nucleotide_cyclase"/>
</dbReference>
<evidence type="ECO:0000259" key="4">
    <source>
        <dbReference type="PROSITE" id="PS50885"/>
    </source>
</evidence>
<feature type="transmembrane region" description="Helical" evidence="1">
    <location>
        <begin position="202"/>
        <end position="232"/>
    </location>
</feature>
<dbReference type="PROSITE" id="PS50125">
    <property type="entry name" value="GUANYLATE_CYCLASE_2"/>
    <property type="match status" value="1"/>
</dbReference>
<keyword evidence="2" id="KW-0732">Signal</keyword>
<name>A0ABY4CAP9_9BACT</name>
<dbReference type="RefSeq" id="WP_243536680.1">
    <property type="nucleotide sequence ID" value="NZ_CP093442.1"/>
</dbReference>
<dbReference type="CDD" id="cd07302">
    <property type="entry name" value="CHD"/>
    <property type="match status" value="1"/>
</dbReference>
<evidence type="ECO:0000256" key="1">
    <source>
        <dbReference type="SAM" id="Phobius"/>
    </source>
</evidence>
<keyword evidence="1" id="KW-0812">Transmembrane</keyword>
<accession>A0ABY4CAP9</accession>
<dbReference type="InterPro" id="IPR050697">
    <property type="entry name" value="Adenylyl/Guanylyl_Cyclase_3/4"/>
</dbReference>
<dbReference type="PANTHER" id="PTHR43081">
    <property type="entry name" value="ADENYLATE CYCLASE, TERMINAL-DIFFERENTIATION SPECIFIC-RELATED"/>
    <property type="match status" value="1"/>
</dbReference>
<evidence type="ECO:0000256" key="2">
    <source>
        <dbReference type="SAM" id="SignalP"/>
    </source>
</evidence>
<feature type="transmembrane region" description="Helical" evidence="1">
    <location>
        <begin position="244"/>
        <end position="264"/>
    </location>
</feature>
<dbReference type="Proteomes" id="UP000830116">
    <property type="component" value="Chromosome"/>
</dbReference>
<dbReference type="Gene3D" id="1.25.40.10">
    <property type="entry name" value="Tetratricopeptide repeat domain"/>
    <property type="match status" value="1"/>
</dbReference>
<keyword evidence="1" id="KW-0472">Membrane</keyword>
<dbReference type="SMART" id="SM00304">
    <property type="entry name" value="HAMP"/>
    <property type="match status" value="1"/>
</dbReference>
<keyword evidence="6" id="KW-1185">Reference proteome</keyword>
<evidence type="ECO:0000259" key="3">
    <source>
        <dbReference type="PROSITE" id="PS50125"/>
    </source>
</evidence>
<dbReference type="InterPro" id="IPR011990">
    <property type="entry name" value="TPR-like_helical_dom_sf"/>
</dbReference>
<sequence>MAFLRYFSFAAIFVLGLVLTPAALATANPEQLRALKDKLAQESPKGSCLSSLPLARSIYALDAKDLAALQTIAECTQSEQSIGRYASETKQIFEQSKILSIVPKLLDMAQVKDLVPILREVEVKKDKDISDYLMINEIYERLGDPEKQISTLQEAIKAAPGDPRPLLMLASKQFESGHRDEAEGLFKTYIEKAADHPGRIYLMAYVLALVYPTALSISIVALIWMLGLVLAYRKIRAFSDWQEFNIGMPLIILFIPPLLAFRFWQTGKALPVGALLLVVAVQVFLLFKPLLSMVYSPIFKFIGKLFYFVLNGTLLAKKLQQMSAGTRVLISFTTLVVLGTIAPTIDIPDLKYGIITFCSLVLYATIGSLMVSFLHSRQSLSVSLRWIGIAATFPYLISYFVSNWATLGAPLLIGQMPSAKVVDGLVSYLVFWGVSLFSALHLGKIIAQAFTQPLTEMMEKVAMIEKGQFDTKVRVFSQDEIGHLGHAINRMGAGLEKREKIEKTFRKYVDHQVADRILDGLETEMRIDGQSVDAVVMFADIRGFTSLSEKTSPQEVVKMLNHFFERMVKIVQNHGGVIDKFIGDNLMAVWGVPNSIENKEQKAVDAALEMLRQVDSINEELRSQGLPEIGVGIGLNTGLVVAGSIGSSDRMEYTVVGDTVNTAQRAESTAKRQQLVVTDKMYEKIGTKLVATPLEPIKVKGKEQLQQWWHVTDVNSSQRYAS</sequence>